<dbReference type="OrthoDB" id="9807209at2"/>
<accession>A0A177E868</accession>
<dbReference type="PANTHER" id="PTHR12526">
    <property type="entry name" value="GLYCOSYLTRANSFERASE"/>
    <property type="match status" value="1"/>
</dbReference>
<dbReference type="Proteomes" id="UP000076964">
    <property type="component" value="Unassembled WGS sequence"/>
</dbReference>
<dbReference type="NCBIfam" id="TIGR03087">
    <property type="entry name" value="stp1"/>
    <property type="match status" value="1"/>
</dbReference>
<proteinExistence type="predicted"/>
<dbReference type="Pfam" id="PF13692">
    <property type="entry name" value="Glyco_trans_1_4"/>
    <property type="match status" value="1"/>
</dbReference>
<gene>
    <name evidence="1" type="ORF">TH606_05710</name>
</gene>
<comment type="caution">
    <text evidence="1">The sequence shown here is derived from an EMBL/GenBank/DDBJ whole genome shotgun (WGS) entry which is preliminary data.</text>
</comment>
<evidence type="ECO:0000313" key="2">
    <source>
        <dbReference type="Proteomes" id="UP000076964"/>
    </source>
</evidence>
<dbReference type="EMBL" id="LSFI01000022">
    <property type="protein sequence ID" value="OAG27691.1"/>
    <property type="molecule type" value="Genomic_DNA"/>
</dbReference>
<dbReference type="Gene3D" id="3.40.50.2000">
    <property type="entry name" value="Glycogen Phosphorylase B"/>
    <property type="match status" value="2"/>
</dbReference>
<dbReference type="SUPFAM" id="SSF53756">
    <property type="entry name" value="UDP-Glycosyltransferase/glycogen phosphorylase"/>
    <property type="match status" value="1"/>
</dbReference>
<sequence length="395" mass="45360">MKKAIFIAHRFPFPPNKGDKLRAYHILKHLCKRYEVSLICHLDEERDLEEVKRLDLPLKQFFFHFKPKKWRKLASLKALHRGSLSVAYFYADELQARYNQLVKEGPISLIFCSCAPAAEYVFRGPETRAALFLDFMDVDSEKWHLYAEKSGVPWRFIYALEARRMRTYEQKITKIFDRLFLVSAAEAELFKEKVAQSEKITVLENGVDLAFFNPAYKPGLELKKPAVAFTGAMDYWPNAEGVIWFAREIWPLVKKRHPQATFYIVGKDPLPEVKALSKEPGIEITGFVRDTRDYLAQAQVCVAPLRIARGIQNKVLEAMAMARPVVATPQAAEGLSFIEGKELLLAGDTQSFAQKVLKLIEEKEMARKIGKAARKRVENDYSWGKKLEVLDAFLP</sequence>
<dbReference type="PANTHER" id="PTHR12526:SF600">
    <property type="entry name" value="GLYCOSYL TRANSFERASE GROUP 1"/>
    <property type="match status" value="1"/>
</dbReference>
<dbReference type="STRING" id="1795632.TH606_05710"/>
<name>A0A177E868_9BACT</name>
<dbReference type="InterPro" id="IPR017521">
    <property type="entry name" value="Sugar_tfrase_PEP-CTERM_Stp1"/>
</dbReference>
<protein>
    <recommendedName>
        <fullName evidence="3">Sugar transferase</fullName>
    </recommendedName>
</protein>
<keyword evidence="2" id="KW-1185">Reference proteome</keyword>
<dbReference type="GO" id="GO:0016757">
    <property type="term" value="F:glycosyltransferase activity"/>
    <property type="evidence" value="ECO:0007669"/>
    <property type="project" value="TreeGrafter"/>
</dbReference>
<organism evidence="1 2">
    <name type="scientific">Thermodesulfatator autotrophicus</name>
    <dbReference type="NCBI Taxonomy" id="1795632"/>
    <lineage>
        <taxon>Bacteria</taxon>
        <taxon>Pseudomonadati</taxon>
        <taxon>Thermodesulfobacteriota</taxon>
        <taxon>Thermodesulfobacteria</taxon>
        <taxon>Thermodesulfobacteriales</taxon>
        <taxon>Thermodesulfatatoraceae</taxon>
        <taxon>Thermodesulfatator</taxon>
    </lineage>
</organism>
<evidence type="ECO:0008006" key="3">
    <source>
        <dbReference type="Google" id="ProtNLM"/>
    </source>
</evidence>
<reference evidence="1 2" key="1">
    <citation type="submission" date="2016-02" db="EMBL/GenBank/DDBJ databases">
        <title>Draft genome sequence of Thermodesulfatator sp. S606.</title>
        <authorList>
            <person name="Lai Q."/>
            <person name="Cao J."/>
            <person name="Dupont S."/>
            <person name="Shao Z."/>
            <person name="Jebbar M."/>
            <person name="Alain K."/>
        </authorList>
    </citation>
    <scope>NUCLEOTIDE SEQUENCE [LARGE SCALE GENOMIC DNA]</scope>
    <source>
        <strain evidence="1 2">S606</strain>
    </source>
</reference>
<dbReference type="RefSeq" id="WP_068541960.1">
    <property type="nucleotide sequence ID" value="NZ_LSFI01000022.1"/>
</dbReference>
<dbReference type="CDD" id="cd03801">
    <property type="entry name" value="GT4_PimA-like"/>
    <property type="match status" value="1"/>
</dbReference>
<evidence type="ECO:0000313" key="1">
    <source>
        <dbReference type="EMBL" id="OAG27691.1"/>
    </source>
</evidence>
<dbReference type="AlphaFoldDB" id="A0A177E868"/>